<dbReference type="EMBL" id="JABRWJ010000001">
    <property type="protein sequence ID" value="NRF65722.1"/>
    <property type="molecule type" value="Genomic_DNA"/>
</dbReference>
<reference evidence="1 2" key="1">
    <citation type="submission" date="2020-05" db="EMBL/GenBank/DDBJ databases">
        <title>Aquincola sp. isolate from soil.</title>
        <authorList>
            <person name="Han J."/>
            <person name="Kim D.-U."/>
        </authorList>
    </citation>
    <scope>NUCLEOTIDE SEQUENCE [LARGE SCALE GENOMIC DNA]</scope>
    <source>
        <strain evidence="1 2">S2</strain>
    </source>
</reference>
<dbReference type="RefSeq" id="WP_173120011.1">
    <property type="nucleotide sequence ID" value="NZ_JABRWJ010000001.1"/>
</dbReference>
<dbReference type="Proteomes" id="UP000737171">
    <property type="component" value="Unassembled WGS sequence"/>
</dbReference>
<protein>
    <submittedName>
        <fullName evidence="1">Uncharacterized protein</fullName>
    </submittedName>
</protein>
<evidence type="ECO:0000313" key="2">
    <source>
        <dbReference type="Proteomes" id="UP000737171"/>
    </source>
</evidence>
<keyword evidence="2" id="KW-1185">Reference proteome</keyword>
<sequence>MSRPPPDAAAHTLLVRLWKERRAPEQADGEPVWRGTVSDLQGHELGSFASATELVGLIGRVTGVTLLLQSS</sequence>
<accession>A0ABX2EAE7</accession>
<organism evidence="1 2">
    <name type="scientific">Pseudaquabacterium terrae</name>
    <dbReference type="NCBI Taxonomy" id="2732868"/>
    <lineage>
        <taxon>Bacteria</taxon>
        <taxon>Pseudomonadati</taxon>
        <taxon>Pseudomonadota</taxon>
        <taxon>Betaproteobacteria</taxon>
        <taxon>Burkholderiales</taxon>
        <taxon>Sphaerotilaceae</taxon>
        <taxon>Pseudaquabacterium</taxon>
    </lineage>
</organism>
<gene>
    <name evidence="1" type="ORF">HLB44_01860</name>
</gene>
<comment type="caution">
    <text evidence="1">The sequence shown here is derived from an EMBL/GenBank/DDBJ whole genome shotgun (WGS) entry which is preliminary data.</text>
</comment>
<name>A0ABX2EAE7_9BURK</name>
<evidence type="ECO:0000313" key="1">
    <source>
        <dbReference type="EMBL" id="NRF65722.1"/>
    </source>
</evidence>
<proteinExistence type="predicted"/>